<dbReference type="EMBL" id="JACEFB010000006">
    <property type="protein sequence ID" value="MBA2226457.1"/>
    <property type="molecule type" value="Genomic_DNA"/>
</dbReference>
<feature type="transmembrane region" description="Helical" evidence="8">
    <location>
        <begin position="477"/>
        <end position="495"/>
    </location>
</feature>
<dbReference type="GO" id="GO:0048039">
    <property type="term" value="F:ubiquinone binding"/>
    <property type="evidence" value="ECO:0007669"/>
    <property type="project" value="TreeGrafter"/>
</dbReference>
<dbReference type="GO" id="GO:0015990">
    <property type="term" value="P:electron transport coupled proton transport"/>
    <property type="evidence" value="ECO:0007669"/>
    <property type="project" value="TreeGrafter"/>
</dbReference>
<evidence type="ECO:0000256" key="6">
    <source>
        <dbReference type="RuleBase" id="RU000320"/>
    </source>
</evidence>
<feature type="transmembrane region" description="Helical" evidence="8">
    <location>
        <begin position="298"/>
        <end position="317"/>
    </location>
</feature>
<dbReference type="PRINTS" id="PR01437">
    <property type="entry name" value="NUOXDRDTASE4"/>
</dbReference>
<dbReference type="PANTHER" id="PTHR43507">
    <property type="entry name" value="NADH-UBIQUINONE OXIDOREDUCTASE CHAIN 4"/>
    <property type="match status" value="1"/>
</dbReference>
<feature type="transmembrane region" description="Helical" evidence="8">
    <location>
        <begin position="121"/>
        <end position="138"/>
    </location>
</feature>
<evidence type="ECO:0000256" key="4">
    <source>
        <dbReference type="ARBA" id="ARBA00022989"/>
    </source>
</evidence>
<evidence type="ECO:0000313" key="10">
    <source>
        <dbReference type="EMBL" id="MBA2226457.1"/>
    </source>
</evidence>
<accession>A0A7V8VED9</accession>
<keyword evidence="11" id="KW-1185">Reference proteome</keyword>
<evidence type="ECO:0000256" key="5">
    <source>
        <dbReference type="ARBA" id="ARBA00023136"/>
    </source>
</evidence>
<dbReference type="InterPro" id="IPR001750">
    <property type="entry name" value="ND/Mrp_TM"/>
</dbReference>
<evidence type="ECO:0000256" key="1">
    <source>
        <dbReference type="ARBA" id="ARBA00004127"/>
    </source>
</evidence>
<dbReference type="Proteomes" id="UP000542342">
    <property type="component" value="Unassembled WGS sequence"/>
</dbReference>
<feature type="compositionally biased region" description="Pro residues" evidence="7">
    <location>
        <begin position="571"/>
        <end position="594"/>
    </location>
</feature>
<keyword evidence="5 8" id="KW-0472">Membrane</keyword>
<sequence length="643" mass="69642">MVVTGRILVLLLVLFPLGAALLLPLFGRYARRPALLFALLHLGLTAALAGLTVPIMYYRTEQDAHRYFQEIVRFHPEYVPGDIGGKEGAFGRTRWNLFTFQSGPYDRPGPRVQLFLGVDGLNLWLLVLSSFMLIPAILASWETVSERRGVYYALLFLMQAGTIGALLAFDVILFYLFFELTLIPAFFLIGRWGSGTERREAARTFFIYTLAGSLLTLLGLIGVVFLFPDAKGTVTFSLPDLMGNIQNRLQAAHAQAQAGQPELLEQLQRQQLWLLAVLLAGFLVKVPVWPFHTWQPRAYAAAPLGVTIVLSAVLAKLGTYGMLRIVLPLVPDAALHYGLPIAGTLGAVGIVYAALCAYQQKDLKQLFAYSSISHLGLLVIGLFAFNREGLSGAVLHMVNHGLTTGGLFAASAFLLERYGTTQTGLYGGLMGRYPRYAVLSFVLILAAVGLPGLNNFVSEMLLLAGLFHARHPEGVGINLAIVGALGILLSAWYLLTMLQQVFFQPLKEPPRDPTAGEALVDVQRRELWAFGVPAVLCLILGLYPQWLLDTMRSDICLLSIIGDQARVRAGLPPPPPEPGPPLRPFEGQPPPNMPPGMMLPGAGGGGVPKGIMPPMGPGGGIPKGPLPPVKGGLFPPSRLEPEP</sequence>
<dbReference type="GO" id="GO:0012505">
    <property type="term" value="C:endomembrane system"/>
    <property type="evidence" value="ECO:0007669"/>
    <property type="project" value="UniProtKB-SubCell"/>
</dbReference>
<feature type="transmembrane region" description="Helical" evidence="8">
    <location>
        <begin position="527"/>
        <end position="546"/>
    </location>
</feature>
<evidence type="ECO:0000313" key="11">
    <source>
        <dbReference type="Proteomes" id="UP000542342"/>
    </source>
</evidence>
<feature type="transmembrane region" description="Helical" evidence="8">
    <location>
        <begin position="150"/>
        <end position="169"/>
    </location>
</feature>
<dbReference type="GO" id="GO:0016020">
    <property type="term" value="C:membrane"/>
    <property type="evidence" value="ECO:0007669"/>
    <property type="project" value="UniProtKB-SubCell"/>
</dbReference>
<organism evidence="10 11">
    <name type="scientific">Thermogemmata fonticola</name>
    <dbReference type="NCBI Taxonomy" id="2755323"/>
    <lineage>
        <taxon>Bacteria</taxon>
        <taxon>Pseudomonadati</taxon>
        <taxon>Planctomycetota</taxon>
        <taxon>Planctomycetia</taxon>
        <taxon>Gemmatales</taxon>
        <taxon>Gemmataceae</taxon>
        <taxon>Thermogemmata</taxon>
    </lineage>
</organism>
<feature type="transmembrane region" description="Helical" evidence="8">
    <location>
        <begin position="205"/>
        <end position="227"/>
    </location>
</feature>
<dbReference type="PANTHER" id="PTHR43507:SF1">
    <property type="entry name" value="NADH-UBIQUINONE OXIDOREDUCTASE CHAIN 4"/>
    <property type="match status" value="1"/>
</dbReference>
<evidence type="ECO:0000256" key="7">
    <source>
        <dbReference type="SAM" id="MobiDB-lite"/>
    </source>
</evidence>
<feature type="transmembrane region" description="Helical" evidence="8">
    <location>
        <begin position="34"/>
        <end position="58"/>
    </location>
</feature>
<dbReference type="InterPro" id="IPR003918">
    <property type="entry name" value="NADH_UbQ_OxRdtase"/>
</dbReference>
<dbReference type="InterPro" id="IPR010227">
    <property type="entry name" value="NADH_Q_OxRdtase_chainM/4"/>
</dbReference>
<keyword evidence="3 6" id="KW-0812">Transmembrane</keyword>
<feature type="transmembrane region" description="Helical" evidence="8">
    <location>
        <begin position="397"/>
        <end position="415"/>
    </location>
</feature>
<dbReference type="GO" id="GO:0008137">
    <property type="term" value="F:NADH dehydrogenase (ubiquinone) activity"/>
    <property type="evidence" value="ECO:0007669"/>
    <property type="project" value="InterPro"/>
</dbReference>
<name>A0A7V8VED9_9BACT</name>
<dbReference type="GO" id="GO:0042773">
    <property type="term" value="P:ATP synthesis coupled electron transport"/>
    <property type="evidence" value="ECO:0007669"/>
    <property type="project" value="InterPro"/>
</dbReference>
<dbReference type="Pfam" id="PF00361">
    <property type="entry name" value="Proton_antipo_M"/>
    <property type="match status" value="1"/>
</dbReference>
<comment type="subcellular location">
    <subcellularLocation>
        <location evidence="1">Endomembrane system</location>
        <topology evidence="1">Multi-pass membrane protein</topology>
    </subcellularLocation>
    <subcellularLocation>
        <location evidence="6">Membrane</location>
        <topology evidence="6">Multi-pass membrane protein</topology>
    </subcellularLocation>
</comment>
<feature type="transmembrane region" description="Helical" evidence="8">
    <location>
        <begin position="367"/>
        <end position="385"/>
    </location>
</feature>
<feature type="transmembrane region" description="Helical" evidence="8">
    <location>
        <begin position="337"/>
        <end position="355"/>
    </location>
</feature>
<dbReference type="AlphaFoldDB" id="A0A7V8VED9"/>
<comment type="similarity">
    <text evidence="2">Belongs to the complex I subunit 4 family.</text>
</comment>
<feature type="transmembrane region" description="Helical" evidence="8">
    <location>
        <begin position="272"/>
        <end position="291"/>
    </location>
</feature>
<gene>
    <name evidence="10" type="ORF">H0921_09825</name>
</gene>
<proteinExistence type="inferred from homology"/>
<evidence type="ECO:0000256" key="2">
    <source>
        <dbReference type="ARBA" id="ARBA00009025"/>
    </source>
</evidence>
<comment type="caution">
    <text evidence="10">The sequence shown here is derived from an EMBL/GenBank/DDBJ whole genome shotgun (WGS) entry which is preliminary data.</text>
</comment>
<evidence type="ECO:0000256" key="8">
    <source>
        <dbReference type="SAM" id="Phobius"/>
    </source>
</evidence>
<feature type="region of interest" description="Disordered" evidence="7">
    <location>
        <begin position="569"/>
        <end position="643"/>
    </location>
</feature>
<dbReference type="RefSeq" id="WP_194537900.1">
    <property type="nucleotide sequence ID" value="NZ_JACEFB010000006.1"/>
</dbReference>
<reference evidence="10 11" key="1">
    <citation type="submission" date="2020-07" db="EMBL/GenBank/DDBJ databases">
        <title>Thermogemmata thermophila gen. nov., sp. nov., a novel moderate thermophilic planctomycete from a Kamchatka hot spring.</title>
        <authorList>
            <person name="Elcheninov A.G."/>
            <person name="Podosokorskaya O.A."/>
            <person name="Kovaleva O.L."/>
            <person name="Novikov A."/>
            <person name="Bonch-Osmolovskaya E.A."/>
            <person name="Toshchakov S.V."/>
            <person name="Kublanov I.V."/>
        </authorList>
    </citation>
    <scope>NUCLEOTIDE SEQUENCE [LARGE SCALE GENOMIC DNA]</scope>
    <source>
        <strain evidence="10 11">2918</strain>
    </source>
</reference>
<keyword evidence="4 8" id="KW-1133">Transmembrane helix</keyword>
<feature type="transmembrane region" description="Helical" evidence="8">
    <location>
        <begin position="436"/>
        <end position="457"/>
    </location>
</feature>
<feature type="domain" description="NADH:quinone oxidoreductase/Mrp antiporter transmembrane" evidence="9">
    <location>
        <begin position="169"/>
        <end position="477"/>
    </location>
</feature>
<evidence type="ECO:0000259" key="9">
    <source>
        <dbReference type="Pfam" id="PF00361"/>
    </source>
</evidence>
<dbReference type="GO" id="GO:0003954">
    <property type="term" value="F:NADH dehydrogenase activity"/>
    <property type="evidence" value="ECO:0007669"/>
    <property type="project" value="TreeGrafter"/>
</dbReference>
<feature type="transmembrane region" description="Helical" evidence="8">
    <location>
        <begin position="6"/>
        <end position="27"/>
    </location>
</feature>
<feature type="transmembrane region" description="Helical" evidence="8">
    <location>
        <begin position="175"/>
        <end position="193"/>
    </location>
</feature>
<evidence type="ECO:0000256" key="3">
    <source>
        <dbReference type="ARBA" id="ARBA00022692"/>
    </source>
</evidence>
<protein>
    <submittedName>
        <fullName evidence="10">NADH-quinone oxidoreductase subunit M</fullName>
    </submittedName>
</protein>
<dbReference type="NCBIfam" id="TIGR01972">
    <property type="entry name" value="NDH_I_M"/>
    <property type="match status" value="1"/>
</dbReference>